<dbReference type="PANTHER" id="PTHR12674">
    <property type="entry name" value="PREFOLDIN SUBUNIT 5"/>
    <property type="match status" value="1"/>
</dbReference>
<comment type="caution">
    <text evidence="3">The sequence shown here is derived from an EMBL/GenBank/DDBJ whole genome shotgun (WGS) entry which is preliminary data.</text>
</comment>
<keyword evidence="4" id="KW-1185">Reference proteome</keyword>
<dbReference type="GO" id="GO:1990114">
    <property type="term" value="P:RNA polymerase II core complex assembly"/>
    <property type="evidence" value="ECO:0007669"/>
    <property type="project" value="TreeGrafter"/>
</dbReference>
<keyword evidence="2" id="KW-0143">Chaperone</keyword>
<dbReference type="GO" id="GO:0006457">
    <property type="term" value="P:protein folding"/>
    <property type="evidence" value="ECO:0007669"/>
    <property type="project" value="InterPro"/>
</dbReference>
<dbReference type="CDD" id="cd23157">
    <property type="entry name" value="Prefoldin_5"/>
    <property type="match status" value="1"/>
</dbReference>
<dbReference type="AlphaFoldDB" id="A0AAD5TQJ2"/>
<evidence type="ECO:0000256" key="2">
    <source>
        <dbReference type="ARBA" id="ARBA00023186"/>
    </source>
</evidence>
<organism evidence="3 4">
    <name type="scientific">Geranomyces variabilis</name>
    <dbReference type="NCBI Taxonomy" id="109894"/>
    <lineage>
        <taxon>Eukaryota</taxon>
        <taxon>Fungi</taxon>
        <taxon>Fungi incertae sedis</taxon>
        <taxon>Chytridiomycota</taxon>
        <taxon>Chytridiomycota incertae sedis</taxon>
        <taxon>Chytridiomycetes</taxon>
        <taxon>Spizellomycetales</taxon>
        <taxon>Powellomycetaceae</taxon>
        <taxon>Geranomyces</taxon>
    </lineage>
</organism>
<dbReference type="GO" id="GO:1990113">
    <property type="term" value="P:RNA polymerase I assembly"/>
    <property type="evidence" value="ECO:0007669"/>
    <property type="project" value="TreeGrafter"/>
</dbReference>
<dbReference type="GO" id="GO:0051082">
    <property type="term" value="F:unfolded protein binding"/>
    <property type="evidence" value="ECO:0007669"/>
    <property type="project" value="InterPro"/>
</dbReference>
<dbReference type="GO" id="GO:0005737">
    <property type="term" value="C:cytoplasm"/>
    <property type="evidence" value="ECO:0007669"/>
    <property type="project" value="TreeGrafter"/>
</dbReference>
<accession>A0AAD5TQJ2</accession>
<gene>
    <name evidence="3" type="primary">GIM5</name>
    <name evidence="3" type="ORF">HDU87_000805</name>
</gene>
<dbReference type="SUPFAM" id="SSF46579">
    <property type="entry name" value="Prefoldin"/>
    <property type="match status" value="1"/>
</dbReference>
<dbReference type="InterPro" id="IPR011599">
    <property type="entry name" value="PFD_alpha_archaea"/>
</dbReference>
<dbReference type="Pfam" id="PF02996">
    <property type="entry name" value="Prefoldin"/>
    <property type="match status" value="1"/>
</dbReference>
<dbReference type="Proteomes" id="UP001212152">
    <property type="component" value="Unassembled WGS sequence"/>
</dbReference>
<proteinExistence type="inferred from homology"/>
<evidence type="ECO:0000313" key="3">
    <source>
        <dbReference type="EMBL" id="KAJ3181787.1"/>
    </source>
</evidence>
<sequence length="158" mass="17916">MAQQQQQQIDPMQIPLPQLKQMHTQVGEDLDTFTSSFAQLKSVYAKYSDCSDSLGYITPKNKGKTLLVPLTSSLYVPGELSDAENVIMDVGTGYYVEKPVADAKDYYKRKMEYVKGNLDKLQETITERRKRLSDISDLINLRMQLMQREQAQAAQATA</sequence>
<evidence type="ECO:0000256" key="1">
    <source>
        <dbReference type="ARBA" id="ARBA00010048"/>
    </source>
</evidence>
<dbReference type="FunFam" id="1.10.287.370:FF:000004">
    <property type="entry name" value="Probable prefoldin subunit 5"/>
    <property type="match status" value="1"/>
</dbReference>
<dbReference type="Gene3D" id="1.10.287.370">
    <property type="match status" value="1"/>
</dbReference>
<dbReference type="NCBIfam" id="TIGR00293">
    <property type="entry name" value="prefoldin subunit alpha"/>
    <property type="match status" value="1"/>
</dbReference>
<dbReference type="EMBL" id="JADGJQ010000011">
    <property type="protein sequence ID" value="KAJ3181787.1"/>
    <property type="molecule type" value="Genomic_DNA"/>
</dbReference>
<dbReference type="PANTHER" id="PTHR12674:SF2">
    <property type="entry name" value="PREFOLDIN SUBUNIT 5"/>
    <property type="match status" value="1"/>
</dbReference>
<dbReference type="GO" id="GO:0016272">
    <property type="term" value="C:prefoldin complex"/>
    <property type="evidence" value="ECO:0007669"/>
    <property type="project" value="InterPro"/>
</dbReference>
<reference evidence="3" key="1">
    <citation type="submission" date="2020-05" db="EMBL/GenBank/DDBJ databases">
        <title>Phylogenomic resolution of chytrid fungi.</title>
        <authorList>
            <person name="Stajich J.E."/>
            <person name="Amses K."/>
            <person name="Simmons R."/>
            <person name="Seto K."/>
            <person name="Myers J."/>
            <person name="Bonds A."/>
            <person name="Quandt C.A."/>
            <person name="Barry K."/>
            <person name="Liu P."/>
            <person name="Grigoriev I."/>
            <person name="Longcore J.E."/>
            <person name="James T.Y."/>
        </authorList>
    </citation>
    <scope>NUCLEOTIDE SEQUENCE</scope>
    <source>
        <strain evidence="3">JEL0379</strain>
    </source>
</reference>
<name>A0AAD5TQJ2_9FUNG</name>
<dbReference type="InterPro" id="IPR009053">
    <property type="entry name" value="Prefoldin"/>
</dbReference>
<dbReference type="InterPro" id="IPR004127">
    <property type="entry name" value="Prefoldin_subunit_alpha"/>
</dbReference>
<dbReference type="GO" id="GO:1990115">
    <property type="term" value="P:RNA polymerase III assembly"/>
    <property type="evidence" value="ECO:0007669"/>
    <property type="project" value="TreeGrafter"/>
</dbReference>
<comment type="similarity">
    <text evidence="1">Belongs to the prefoldin subunit alpha family.</text>
</comment>
<evidence type="ECO:0000313" key="4">
    <source>
        <dbReference type="Proteomes" id="UP001212152"/>
    </source>
</evidence>
<protein>
    <submittedName>
        <fullName evidence="3">Subunit of tubulin prefoldin</fullName>
    </submittedName>
</protein>